<keyword evidence="3" id="KW-1185">Reference proteome</keyword>
<evidence type="ECO:0000313" key="2">
    <source>
        <dbReference type="EMBL" id="GAA4648611.1"/>
    </source>
</evidence>
<dbReference type="Gene3D" id="3.90.550.10">
    <property type="entry name" value="Spore Coat Polysaccharide Biosynthesis Protein SpsA, Chain A"/>
    <property type="match status" value="1"/>
</dbReference>
<dbReference type="SUPFAM" id="SSF53448">
    <property type="entry name" value="Nucleotide-diphospho-sugar transferases"/>
    <property type="match status" value="1"/>
</dbReference>
<evidence type="ECO:0000313" key="3">
    <source>
        <dbReference type="Proteomes" id="UP001500604"/>
    </source>
</evidence>
<dbReference type="InterPro" id="IPR029044">
    <property type="entry name" value="Nucleotide-diphossugar_trans"/>
</dbReference>
<evidence type="ECO:0000259" key="1">
    <source>
        <dbReference type="Pfam" id="PF00535"/>
    </source>
</evidence>
<comment type="caution">
    <text evidence="2">The sequence shown here is derived from an EMBL/GenBank/DDBJ whole genome shotgun (WGS) entry which is preliminary data.</text>
</comment>
<gene>
    <name evidence="2" type="ORF">GCM10023116_08800</name>
</gene>
<dbReference type="PANTHER" id="PTHR22916:SF3">
    <property type="entry name" value="UDP-GLCNAC:BETAGAL BETA-1,3-N-ACETYLGLUCOSAMINYLTRANSFERASE-LIKE PROTEIN 1"/>
    <property type="match status" value="1"/>
</dbReference>
<reference evidence="3" key="1">
    <citation type="journal article" date="2019" name="Int. J. Syst. Evol. Microbiol.">
        <title>The Global Catalogue of Microorganisms (GCM) 10K type strain sequencing project: providing services to taxonomists for standard genome sequencing and annotation.</title>
        <authorList>
            <consortium name="The Broad Institute Genomics Platform"/>
            <consortium name="The Broad Institute Genome Sequencing Center for Infectious Disease"/>
            <person name="Wu L."/>
            <person name="Ma J."/>
        </authorList>
    </citation>
    <scope>NUCLEOTIDE SEQUENCE [LARGE SCALE GENOMIC DNA]</scope>
    <source>
        <strain evidence="3">JCM 17805</strain>
    </source>
</reference>
<dbReference type="InterPro" id="IPR001173">
    <property type="entry name" value="Glyco_trans_2-like"/>
</dbReference>
<dbReference type="PANTHER" id="PTHR22916">
    <property type="entry name" value="GLYCOSYLTRANSFERASE"/>
    <property type="match status" value="1"/>
</dbReference>
<dbReference type="Pfam" id="PF00535">
    <property type="entry name" value="Glycos_transf_2"/>
    <property type="match status" value="1"/>
</dbReference>
<dbReference type="EMBL" id="BAABFL010000081">
    <property type="protein sequence ID" value="GAA4648611.1"/>
    <property type="molecule type" value="Genomic_DNA"/>
</dbReference>
<organism evidence="2 3">
    <name type="scientific">Kistimonas scapharcae</name>
    <dbReference type="NCBI Taxonomy" id="1036133"/>
    <lineage>
        <taxon>Bacteria</taxon>
        <taxon>Pseudomonadati</taxon>
        <taxon>Pseudomonadota</taxon>
        <taxon>Gammaproteobacteria</taxon>
        <taxon>Oceanospirillales</taxon>
        <taxon>Endozoicomonadaceae</taxon>
        <taxon>Kistimonas</taxon>
    </lineage>
</organism>
<feature type="domain" description="Glycosyltransferase 2-like" evidence="1">
    <location>
        <begin position="4"/>
        <end position="165"/>
    </location>
</feature>
<sequence>MDFTVITVSYNAEKTIAETINSVLSQQNISFEYLIIDGASKDNTANIVRNFTDSRINFTSEPDRGLYDAMNKGILKAKGKYIAILNSDDIYSDETVLYRVKMNFVQDNADIVYGNLAYFSDKDRKIKRRWRAVLPKCDKRFEALWTNGWQCPHPSTFVKKEVYDEVGTFKADYKISADYDFLVRTAVQHKKKFSYIDDVLVKMRLGGESTRGFKSIIEGNREVLKTWQSIDIKPSFTIIPRKLLYKVYFSISSR</sequence>
<accession>A0ABP8UXI7</accession>
<dbReference type="CDD" id="cd06433">
    <property type="entry name" value="GT_2_WfgS_like"/>
    <property type="match status" value="1"/>
</dbReference>
<dbReference type="Proteomes" id="UP001500604">
    <property type="component" value="Unassembled WGS sequence"/>
</dbReference>
<proteinExistence type="predicted"/>
<protein>
    <submittedName>
        <fullName evidence="2">Glycosyltransferase family 2 protein</fullName>
    </submittedName>
</protein>
<name>A0ABP8UXI7_9GAMM</name>